<evidence type="ECO:0000256" key="3">
    <source>
        <dbReference type="ARBA" id="ARBA00022989"/>
    </source>
</evidence>
<dbReference type="InterPro" id="IPR010445">
    <property type="entry name" value="LapA_dom"/>
</dbReference>
<accession>A0A1G8N811</accession>
<feature type="transmembrane region" description="Helical" evidence="6">
    <location>
        <begin position="41"/>
        <end position="65"/>
    </location>
</feature>
<keyword evidence="1" id="KW-1003">Cell membrane</keyword>
<dbReference type="AlphaFoldDB" id="A0A1G8N811"/>
<protein>
    <submittedName>
        <fullName evidence="8">Uncharacterized integral membrane protein</fullName>
    </submittedName>
</protein>
<dbReference type="EMBL" id="FNDU01000011">
    <property type="protein sequence ID" value="SDI76263.1"/>
    <property type="molecule type" value="Genomic_DNA"/>
</dbReference>
<evidence type="ECO:0000256" key="4">
    <source>
        <dbReference type="ARBA" id="ARBA00023136"/>
    </source>
</evidence>
<evidence type="ECO:0000313" key="9">
    <source>
        <dbReference type="Proteomes" id="UP000199017"/>
    </source>
</evidence>
<dbReference type="Proteomes" id="UP000199017">
    <property type="component" value="Unassembled WGS sequence"/>
</dbReference>
<evidence type="ECO:0000256" key="1">
    <source>
        <dbReference type="ARBA" id="ARBA00022475"/>
    </source>
</evidence>
<keyword evidence="3 6" id="KW-1133">Transmembrane helix</keyword>
<evidence type="ECO:0000256" key="6">
    <source>
        <dbReference type="SAM" id="Phobius"/>
    </source>
</evidence>
<dbReference type="STRING" id="930129.SAMN05216352_111140"/>
<proteinExistence type="predicted"/>
<dbReference type="PANTHER" id="PTHR41335">
    <property type="entry name" value="MEMBRANE PROTEIN-RELATED"/>
    <property type="match status" value="1"/>
</dbReference>
<evidence type="ECO:0000313" key="8">
    <source>
        <dbReference type="EMBL" id="SDI76263.1"/>
    </source>
</evidence>
<feature type="domain" description="Lipopolysaccharide assembly protein A" evidence="7">
    <location>
        <begin position="24"/>
        <end position="85"/>
    </location>
</feature>
<dbReference type="RefSeq" id="WP_091586965.1">
    <property type="nucleotide sequence ID" value="NZ_FNDU01000011.1"/>
</dbReference>
<feature type="region of interest" description="Disordered" evidence="5">
    <location>
        <begin position="75"/>
        <end position="108"/>
    </location>
</feature>
<dbReference type="GO" id="GO:0005886">
    <property type="term" value="C:plasma membrane"/>
    <property type="evidence" value="ECO:0007669"/>
    <property type="project" value="InterPro"/>
</dbReference>
<keyword evidence="2 6" id="KW-0812">Transmembrane</keyword>
<sequence length="108" mass="11725">MRGQSALILGFIAALVIAVFAVINVDGVEVNYLFGSAEWPLILVILGSVVMGAVIVGSLGMIRVYRLQQEVKLWKKRAEHSTREQENARGSVEENSDSIKKGAASKPK</sequence>
<dbReference type="OrthoDB" id="2990728at2"/>
<organism evidence="8 9">
    <name type="scientific">Alteribacillus bidgolensis</name>
    <dbReference type="NCBI Taxonomy" id="930129"/>
    <lineage>
        <taxon>Bacteria</taxon>
        <taxon>Bacillati</taxon>
        <taxon>Bacillota</taxon>
        <taxon>Bacilli</taxon>
        <taxon>Bacillales</taxon>
        <taxon>Bacillaceae</taxon>
        <taxon>Alteribacillus</taxon>
    </lineage>
</organism>
<reference evidence="8 9" key="1">
    <citation type="submission" date="2016-10" db="EMBL/GenBank/DDBJ databases">
        <authorList>
            <person name="de Groot N.N."/>
        </authorList>
    </citation>
    <scope>NUCLEOTIDE SEQUENCE [LARGE SCALE GENOMIC DNA]</scope>
    <source>
        <strain evidence="9">P4B,CCM 7963,CECT 7998,DSM 25260,IBRC-M 10614,KCTC 13821</strain>
    </source>
</reference>
<dbReference type="Pfam" id="PF06305">
    <property type="entry name" value="LapA_dom"/>
    <property type="match status" value="1"/>
</dbReference>
<keyword evidence="4 6" id="KW-0472">Membrane</keyword>
<dbReference type="PANTHER" id="PTHR41335:SF1">
    <property type="entry name" value="MEMBRANE PROTEIN"/>
    <property type="match status" value="1"/>
</dbReference>
<name>A0A1G8N811_9BACI</name>
<gene>
    <name evidence="8" type="ORF">SAMN05216352_111140</name>
</gene>
<evidence type="ECO:0000256" key="5">
    <source>
        <dbReference type="SAM" id="MobiDB-lite"/>
    </source>
</evidence>
<evidence type="ECO:0000259" key="7">
    <source>
        <dbReference type="Pfam" id="PF06305"/>
    </source>
</evidence>
<keyword evidence="9" id="KW-1185">Reference proteome</keyword>
<evidence type="ECO:0000256" key="2">
    <source>
        <dbReference type="ARBA" id="ARBA00022692"/>
    </source>
</evidence>